<dbReference type="InterPro" id="IPR043472">
    <property type="entry name" value="Macro_dom-like"/>
</dbReference>
<keyword evidence="5 7" id="KW-0238">DNA-binding</keyword>
<organism evidence="9 10">
    <name type="scientific">Candidatus Viridilinea halotolerans</name>
    <dbReference type="NCBI Taxonomy" id="2491704"/>
    <lineage>
        <taxon>Bacteria</taxon>
        <taxon>Bacillati</taxon>
        <taxon>Chloroflexota</taxon>
        <taxon>Chloroflexia</taxon>
        <taxon>Chloroflexales</taxon>
        <taxon>Chloroflexineae</taxon>
        <taxon>Oscillochloridaceae</taxon>
        <taxon>Candidatus Viridilinea</taxon>
    </lineage>
</organism>
<evidence type="ECO:0000313" key="10">
    <source>
        <dbReference type="Proteomes" id="UP000280307"/>
    </source>
</evidence>
<dbReference type="PANTHER" id="PTHR12521:SF0">
    <property type="entry name" value="ADP-RIBOSE GLYCOHYDROLASE OARD1"/>
    <property type="match status" value="1"/>
</dbReference>
<protein>
    <submittedName>
        <fullName evidence="9">DUF4433 domain-containing protein</fullName>
    </submittedName>
</protein>
<evidence type="ECO:0000256" key="2">
    <source>
        <dbReference type="ARBA" id="ARBA00022676"/>
    </source>
</evidence>
<comment type="caution">
    <text evidence="7">Lacks conserved residue(s) required for the propagation of feature annotation.</text>
</comment>
<feature type="active site" evidence="7">
    <location>
        <position position="150"/>
    </location>
</feature>
<name>A0A426TYR8_9CHLR</name>
<evidence type="ECO:0000313" key="9">
    <source>
        <dbReference type="EMBL" id="RRR71280.1"/>
    </source>
</evidence>
<feature type="binding site" evidence="7">
    <location>
        <position position="49"/>
    </location>
    <ligand>
        <name>NAD(+)</name>
        <dbReference type="ChEBI" id="CHEBI:57540"/>
    </ligand>
</feature>
<dbReference type="PANTHER" id="PTHR12521">
    <property type="entry name" value="PROTEIN C6ORF130"/>
    <property type="match status" value="1"/>
</dbReference>
<dbReference type="PROSITE" id="PS52018">
    <property type="entry name" value="DART"/>
    <property type="match status" value="1"/>
</dbReference>
<gene>
    <name evidence="9" type="ORF">EI684_11815</name>
</gene>
<dbReference type="InterPro" id="IPR002589">
    <property type="entry name" value="Macro_dom"/>
</dbReference>
<keyword evidence="4 7" id="KW-0548">Nucleotidyltransferase</keyword>
<comment type="catalytic activity">
    <reaction evidence="7">
        <text>a thymidine in DNA + NAD(+) = an N-(ADP-alpha-D-ribosyl)-thymidine in DNA + nicotinamide + H(+)</text>
        <dbReference type="Rhea" id="RHEA:71651"/>
        <dbReference type="Rhea" id="RHEA-COMP:13556"/>
        <dbReference type="Rhea" id="RHEA-COMP:18051"/>
        <dbReference type="ChEBI" id="CHEBI:15378"/>
        <dbReference type="ChEBI" id="CHEBI:17154"/>
        <dbReference type="ChEBI" id="CHEBI:57540"/>
        <dbReference type="ChEBI" id="CHEBI:137386"/>
        <dbReference type="ChEBI" id="CHEBI:191199"/>
    </reaction>
</comment>
<proteinExistence type="inferred from homology"/>
<dbReference type="InterPro" id="IPR050892">
    <property type="entry name" value="ADP-ribose_metab_enzymes"/>
</dbReference>
<keyword evidence="1 7" id="KW-1277">Toxin-antitoxin system</keyword>
<dbReference type="AlphaFoldDB" id="A0A426TYR8"/>
<accession>A0A426TYR8</accession>
<feature type="active site" description="Proton acceptor" evidence="7">
    <location>
        <position position="49"/>
    </location>
</feature>
<sequence length="387" mass="43879">MKKPEITGLYYITHINNLPPILQHGILSHAAAQNHAYTPIYDGQIVTNRQQLTAPDGRSLWDFANVYFQPRNPMLYRVMQGQKGAIAILHLRPDLLNEPNIFVTTGNAASQSTSILAVKDGLTQLRQMWSIINSEWWKEEDGSKRKIMAECLVPQCIPPRFIATIYVAHHTAAEQVKALIHPVNIPVVPEPHMFFQPHQRYKITEKINLFEGDMFFSQMQTLTISVNTVGVMGKGLASRTRYQFPDVYVHYEDLCRKKRLVMGQPALYQREAYLDHQLAADPMGLPSLNSNKWFLLFPTKRHWREGSDLAGIEQGLQWLVRNYQREGITSLAMPALGCGLGGLLWQAVGPLMCRYLAQLAIQVSIYLPREQQIAAQFKQAAFLLGSG</sequence>
<comment type="caution">
    <text evidence="9">The sequence shown here is derived from an EMBL/GenBank/DDBJ whole genome shotgun (WGS) entry which is preliminary data.</text>
</comment>
<keyword evidence="3 7" id="KW-0808">Transferase</keyword>
<dbReference type="SUPFAM" id="SSF52949">
    <property type="entry name" value="Macro domain-like"/>
    <property type="match status" value="1"/>
</dbReference>
<dbReference type="GO" id="GO:0003677">
    <property type="term" value="F:DNA binding"/>
    <property type="evidence" value="ECO:0007669"/>
    <property type="project" value="UniProtKB-UniRule"/>
</dbReference>
<feature type="binding site" evidence="7">
    <location>
        <begin position="11"/>
        <end position="13"/>
    </location>
    <ligand>
        <name>NAD(+)</name>
        <dbReference type="ChEBI" id="CHEBI:57540"/>
    </ligand>
</feature>
<evidence type="ECO:0000256" key="6">
    <source>
        <dbReference type="ARBA" id="ARBA00035885"/>
    </source>
</evidence>
<evidence type="ECO:0000256" key="3">
    <source>
        <dbReference type="ARBA" id="ARBA00022679"/>
    </source>
</evidence>
<dbReference type="Proteomes" id="UP000280307">
    <property type="component" value="Unassembled WGS sequence"/>
</dbReference>
<feature type="domain" description="DarT" evidence="8">
    <location>
        <begin position="7"/>
        <end position="195"/>
    </location>
</feature>
<dbReference type="GO" id="GO:0140291">
    <property type="term" value="P:peptidyl-glutamate ADP-deribosylation"/>
    <property type="evidence" value="ECO:0007669"/>
    <property type="project" value="TreeGrafter"/>
</dbReference>
<dbReference type="GO" id="GO:0016757">
    <property type="term" value="F:glycosyltransferase activity"/>
    <property type="evidence" value="ECO:0007669"/>
    <property type="project" value="UniProtKB-UniRule"/>
</dbReference>
<evidence type="ECO:0000256" key="5">
    <source>
        <dbReference type="ARBA" id="ARBA00023125"/>
    </source>
</evidence>
<dbReference type="Pfam" id="PF01661">
    <property type="entry name" value="Macro"/>
    <property type="match status" value="1"/>
</dbReference>
<dbReference type="GO" id="GO:0016779">
    <property type="term" value="F:nucleotidyltransferase activity"/>
    <property type="evidence" value="ECO:0007669"/>
    <property type="project" value="UniProtKB-UniRule"/>
</dbReference>
<evidence type="ECO:0000256" key="4">
    <source>
        <dbReference type="ARBA" id="ARBA00022695"/>
    </source>
</evidence>
<dbReference type="InterPro" id="IPR029494">
    <property type="entry name" value="DarT"/>
</dbReference>
<comment type="catalytic activity">
    <reaction evidence="6">
        <text>an N-(ADP-alpha-D-ribosyl)-thymidine in DNA + H2O = a thymidine in DNA + ADP-D-ribose</text>
        <dbReference type="Rhea" id="RHEA:71655"/>
        <dbReference type="Rhea" id="RHEA-COMP:13556"/>
        <dbReference type="Rhea" id="RHEA-COMP:18051"/>
        <dbReference type="ChEBI" id="CHEBI:15377"/>
        <dbReference type="ChEBI" id="CHEBI:57967"/>
        <dbReference type="ChEBI" id="CHEBI:137386"/>
        <dbReference type="ChEBI" id="CHEBI:191199"/>
    </reaction>
    <physiologicalReaction direction="left-to-right" evidence="6">
        <dbReference type="Rhea" id="RHEA:71656"/>
    </physiologicalReaction>
</comment>
<evidence type="ECO:0000256" key="1">
    <source>
        <dbReference type="ARBA" id="ARBA00022649"/>
    </source>
</evidence>
<comment type="similarity">
    <text evidence="7">Belongs to the DarT ADP-ribosyltransferase family.</text>
</comment>
<dbReference type="Gene3D" id="3.40.220.10">
    <property type="entry name" value="Leucine Aminopeptidase, subunit E, domain 1"/>
    <property type="match status" value="1"/>
</dbReference>
<reference evidence="9 10" key="1">
    <citation type="submission" date="2018-12" db="EMBL/GenBank/DDBJ databases">
        <title>Genome Sequence of Candidatus Viridilinea halotolerans isolated from saline sulfide-rich spring.</title>
        <authorList>
            <person name="Grouzdev D.S."/>
            <person name="Burganskaya E.I."/>
            <person name="Krutkina M.S."/>
            <person name="Sukhacheva M.V."/>
            <person name="Gorlenko V.M."/>
        </authorList>
    </citation>
    <scope>NUCLEOTIDE SEQUENCE [LARGE SCALE GENOMIC DNA]</scope>
    <source>
        <strain evidence="9">Chok-6</strain>
    </source>
</reference>
<dbReference type="EMBL" id="RSAS01000461">
    <property type="protein sequence ID" value="RRR71280.1"/>
    <property type="molecule type" value="Genomic_DNA"/>
</dbReference>
<evidence type="ECO:0000259" key="8">
    <source>
        <dbReference type="PROSITE" id="PS52018"/>
    </source>
</evidence>
<dbReference type="Pfam" id="PF14487">
    <property type="entry name" value="DarT"/>
    <property type="match status" value="1"/>
</dbReference>
<keyword evidence="2 7" id="KW-0328">Glycosyltransferase</keyword>
<evidence type="ECO:0000256" key="7">
    <source>
        <dbReference type="PROSITE-ProRule" id="PRU01362"/>
    </source>
</evidence>